<dbReference type="EMBL" id="AWFG01000085">
    <property type="protein sequence ID" value="KCZ53837.1"/>
    <property type="molecule type" value="Genomic_DNA"/>
</dbReference>
<dbReference type="PATRIC" id="fig|1280947.3.peg.3468"/>
<dbReference type="Proteomes" id="UP000027190">
    <property type="component" value="Unassembled WGS sequence"/>
</dbReference>
<dbReference type="eggNOG" id="COG0824">
    <property type="taxonomic scope" value="Bacteria"/>
</dbReference>
<name>A0A062U6B3_9PROT</name>
<evidence type="ECO:0000313" key="3">
    <source>
        <dbReference type="Proteomes" id="UP000027190"/>
    </source>
</evidence>
<evidence type="ECO:0000256" key="1">
    <source>
        <dbReference type="SAM" id="SignalP"/>
    </source>
</evidence>
<proteinExistence type="predicted"/>
<protein>
    <recommendedName>
        <fullName evidence="4">Thioesterase</fullName>
    </recommendedName>
</protein>
<evidence type="ECO:0008006" key="4">
    <source>
        <dbReference type="Google" id="ProtNLM"/>
    </source>
</evidence>
<keyword evidence="1" id="KW-0732">Signal</keyword>
<accession>A0A062U6B3</accession>
<organism evidence="2 3">
    <name type="scientific">Hyphomonas chukchiensis</name>
    <dbReference type="NCBI Taxonomy" id="1280947"/>
    <lineage>
        <taxon>Bacteria</taxon>
        <taxon>Pseudomonadati</taxon>
        <taxon>Pseudomonadota</taxon>
        <taxon>Alphaproteobacteria</taxon>
        <taxon>Hyphomonadales</taxon>
        <taxon>Hyphomonadaceae</taxon>
        <taxon>Hyphomonas</taxon>
    </lineage>
</organism>
<keyword evidence="3" id="KW-1185">Reference proteome</keyword>
<comment type="caution">
    <text evidence="2">The sequence shown here is derived from an EMBL/GenBank/DDBJ whole genome shotgun (WGS) entry which is preliminary data.</text>
</comment>
<dbReference type="STRING" id="1280947.HY30_10065"/>
<reference evidence="2 3" key="1">
    <citation type="journal article" date="2014" name="Antonie Van Leeuwenhoek">
        <title>Hyphomonas beringensis sp. nov. and Hyphomonas chukchiensis sp. nov., isolated from surface seawater of the Bering Sea and Chukchi Sea.</title>
        <authorList>
            <person name="Li C."/>
            <person name="Lai Q."/>
            <person name="Li G."/>
            <person name="Dong C."/>
            <person name="Wang J."/>
            <person name="Liao Y."/>
            <person name="Shao Z."/>
        </authorList>
    </citation>
    <scope>NUCLEOTIDE SEQUENCE [LARGE SCALE GENOMIC DNA]</scope>
    <source>
        <strain evidence="2 3">BH-BN04-4</strain>
    </source>
</reference>
<feature type="chain" id="PRO_5001618053" description="Thioesterase" evidence="1">
    <location>
        <begin position="21"/>
        <end position="183"/>
    </location>
</feature>
<gene>
    <name evidence="2" type="ORF">HY30_10065</name>
</gene>
<evidence type="ECO:0000313" key="2">
    <source>
        <dbReference type="EMBL" id="KCZ53837.1"/>
    </source>
</evidence>
<sequence>MNLFLRFMIVLLSALRSPVADDPLAPTRVTVPLWRFDHAFASAVPLHRIRSFTDLATINSVIHIGLGRLIRKNGWMPIIQVEAISQSGKLTCPGKVEIITRIVGWQDNYVCYVHDILVEGEAVAVSHMLARIIGRKGAKIGIDGIAKELGAPAESPELDVTFQAMIAESETGRALAGPARDAA</sequence>
<dbReference type="OrthoDB" id="3727779at2"/>
<dbReference type="RefSeq" id="WP_034744064.1">
    <property type="nucleotide sequence ID" value="NZ_AWFG01000085.1"/>
</dbReference>
<dbReference type="AlphaFoldDB" id="A0A062U6B3"/>
<feature type="signal peptide" evidence="1">
    <location>
        <begin position="1"/>
        <end position="20"/>
    </location>
</feature>